<feature type="transmembrane region" description="Helical" evidence="2">
    <location>
        <begin position="438"/>
        <end position="455"/>
    </location>
</feature>
<organism evidence="4 5">
    <name type="scientific">Dimargaris verticillata</name>
    <dbReference type="NCBI Taxonomy" id="2761393"/>
    <lineage>
        <taxon>Eukaryota</taxon>
        <taxon>Fungi</taxon>
        <taxon>Fungi incertae sedis</taxon>
        <taxon>Zoopagomycota</taxon>
        <taxon>Kickxellomycotina</taxon>
        <taxon>Dimargaritomycetes</taxon>
        <taxon>Dimargaritales</taxon>
        <taxon>Dimargaritaceae</taxon>
        <taxon>Dimargaris</taxon>
    </lineage>
</organism>
<feature type="region of interest" description="Disordered" evidence="1">
    <location>
        <begin position="50"/>
        <end position="105"/>
    </location>
</feature>
<feature type="transmembrane region" description="Helical" evidence="2">
    <location>
        <begin position="297"/>
        <end position="319"/>
    </location>
</feature>
<protein>
    <recommendedName>
        <fullName evidence="3">SAP domain-containing protein</fullName>
    </recommendedName>
</protein>
<evidence type="ECO:0000313" key="5">
    <source>
        <dbReference type="Proteomes" id="UP001151582"/>
    </source>
</evidence>
<dbReference type="EMBL" id="JANBQB010000034">
    <property type="protein sequence ID" value="KAJ1983983.1"/>
    <property type="molecule type" value="Genomic_DNA"/>
</dbReference>
<dbReference type="SMART" id="SM00513">
    <property type="entry name" value="SAP"/>
    <property type="match status" value="1"/>
</dbReference>
<dbReference type="OrthoDB" id="5569309at2759"/>
<evidence type="ECO:0000256" key="1">
    <source>
        <dbReference type="SAM" id="MobiDB-lite"/>
    </source>
</evidence>
<gene>
    <name evidence="4" type="ORF">H4R34_000943</name>
</gene>
<dbReference type="InterPro" id="IPR038872">
    <property type="entry name" value="Put_GTT3"/>
</dbReference>
<keyword evidence="2" id="KW-0472">Membrane</keyword>
<evidence type="ECO:0000256" key="2">
    <source>
        <dbReference type="SAM" id="Phobius"/>
    </source>
</evidence>
<feature type="domain" description="SAP" evidence="3">
    <location>
        <begin position="15"/>
        <end position="49"/>
    </location>
</feature>
<accession>A0A9W8B6A6</accession>
<evidence type="ECO:0000259" key="3">
    <source>
        <dbReference type="PROSITE" id="PS50800"/>
    </source>
</evidence>
<evidence type="ECO:0000313" key="4">
    <source>
        <dbReference type="EMBL" id="KAJ1983983.1"/>
    </source>
</evidence>
<feature type="compositionally biased region" description="Basic and acidic residues" evidence="1">
    <location>
        <begin position="71"/>
        <end position="80"/>
    </location>
</feature>
<dbReference type="AlphaFoldDB" id="A0A9W8B6A6"/>
<dbReference type="PROSITE" id="PS50800">
    <property type="entry name" value="SAP"/>
    <property type="match status" value="1"/>
</dbReference>
<feature type="compositionally biased region" description="Polar residues" evidence="1">
    <location>
        <begin position="50"/>
        <end position="63"/>
    </location>
</feature>
<dbReference type="GO" id="GO:0016020">
    <property type="term" value="C:membrane"/>
    <property type="evidence" value="ECO:0007669"/>
    <property type="project" value="TreeGrafter"/>
</dbReference>
<name>A0A9W8B6A6_9FUNG</name>
<keyword evidence="5" id="KW-1185">Reference proteome</keyword>
<comment type="caution">
    <text evidence="4">The sequence shown here is derived from an EMBL/GenBank/DDBJ whole genome shotgun (WGS) entry which is preliminary data.</text>
</comment>
<feature type="transmembrane region" description="Helical" evidence="2">
    <location>
        <begin position="243"/>
        <end position="263"/>
    </location>
</feature>
<keyword evidence="2" id="KW-0812">Transmembrane</keyword>
<dbReference type="Pfam" id="PF02037">
    <property type="entry name" value="SAP"/>
    <property type="match status" value="1"/>
</dbReference>
<dbReference type="PANTHER" id="PTHR41807:SF1">
    <property type="entry name" value="GLUTATHIONE TRANSFERASE 3"/>
    <property type="match status" value="1"/>
</dbReference>
<keyword evidence="2" id="KW-1133">Transmembrane helix</keyword>
<reference evidence="4" key="1">
    <citation type="submission" date="2022-07" db="EMBL/GenBank/DDBJ databases">
        <title>Phylogenomic reconstructions and comparative analyses of Kickxellomycotina fungi.</title>
        <authorList>
            <person name="Reynolds N.K."/>
            <person name="Stajich J.E."/>
            <person name="Barry K."/>
            <person name="Grigoriev I.V."/>
            <person name="Crous P."/>
            <person name="Smith M.E."/>
        </authorList>
    </citation>
    <scope>NUCLEOTIDE SEQUENCE</scope>
    <source>
        <strain evidence="4">RSA 567</strain>
    </source>
</reference>
<proteinExistence type="predicted"/>
<dbReference type="InterPro" id="IPR003034">
    <property type="entry name" value="SAP_dom"/>
</dbReference>
<dbReference type="Proteomes" id="UP001151582">
    <property type="component" value="Unassembled WGS sequence"/>
</dbReference>
<dbReference type="PANTHER" id="PTHR41807">
    <property type="entry name" value="GLUTATHIONE TRANSFERASE 3"/>
    <property type="match status" value="1"/>
</dbReference>
<sequence>MNRHDVHEMLQTPSLNRVRKKDLQEMAEKYGLSTDGVRADIQQRIRDHLQSLQESDDPTSLNRRTVRSRSKTPEDQKDTAPEQSAAAMRTPRHRRIDTSTPTTPLSQIRQSINKVTSLLKEQKDQMEEEVSSDLLSSAKRTAKAFHDALVTSVGRNLPDDPVSTVALSPTGQGHRGGLEAITEDEETLGDKLLLSASRRICSAAATPVKSLLGKRSSIDNGECCLTECLHKTQARLFSTPRRVLTFFLALEAAVLLVQSVPLMPVTVGPWFFYTTQRPMPAKQLWVPDYHVFSQCSFWTYVCTWLLSMVALPYVLSVVLRPGTASSAQISSGSTGNGHRPTTRALTKARQAETSPFSVHPLSFAVARFALILLFSDPSLSSLSQPMVDHPEGVGEVVTLLQRALNGCALTYTNSWSTSAVCYASSYIQHLYQVIPKNVLLLTAIATTVFTFYDILERRSL</sequence>